<accession>A0AA45WMW1</accession>
<dbReference type="EMBL" id="FXTX01000014">
    <property type="protein sequence ID" value="SMP16043.1"/>
    <property type="molecule type" value="Genomic_DNA"/>
</dbReference>
<protein>
    <recommendedName>
        <fullName evidence="4">Thioredoxin</fullName>
    </recommendedName>
</protein>
<dbReference type="Gene3D" id="3.40.30.10">
    <property type="entry name" value="Glutaredoxin"/>
    <property type="match status" value="1"/>
</dbReference>
<organism evidence="2 3">
    <name type="scientific">Venenivibrio stagnispumantis</name>
    <dbReference type="NCBI Taxonomy" id="407998"/>
    <lineage>
        <taxon>Bacteria</taxon>
        <taxon>Pseudomonadati</taxon>
        <taxon>Aquificota</taxon>
        <taxon>Aquificia</taxon>
        <taxon>Aquificales</taxon>
        <taxon>Hydrogenothermaceae</taxon>
        <taxon>Venenivibrio</taxon>
    </lineage>
</organism>
<gene>
    <name evidence="2" type="ORF">SAMN06264868_11444</name>
</gene>
<feature type="chain" id="PRO_5041314610" description="Thioredoxin" evidence="1">
    <location>
        <begin position="18"/>
        <end position="82"/>
    </location>
</feature>
<reference evidence="2" key="1">
    <citation type="submission" date="2017-05" db="EMBL/GenBank/DDBJ databases">
        <authorList>
            <person name="Varghese N."/>
            <person name="Submissions S."/>
        </authorList>
    </citation>
    <scope>NUCLEOTIDE SEQUENCE</scope>
    <source>
        <strain evidence="2">DSM 18763</strain>
    </source>
</reference>
<proteinExistence type="predicted"/>
<name>A0AA45WMW1_9AQUI</name>
<dbReference type="RefSeq" id="WP_265134714.1">
    <property type="nucleotide sequence ID" value="NZ_FXTX01000014.1"/>
</dbReference>
<comment type="caution">
    <text evidence="2">The sequence shown here is derived from an EMBL/GenBank/DDBJ whole genome shotgun (WGS) entry which is preliminary data.</text>
</comment>
<evidence type="ECO:0000313" key="2">
    <source>
        <dbReference type="EMBL" id="SMP16043.1"/>
    </source>
</evidence>
<keyword evidence="3" id="KW-1185">Reference proteome</keyword>
<feature type="signal peptide" evidence="1">
    <location>
        <begin position="1"/>
        <end position="17"/>
    </location>
</feature>
<dbReference type="Proteomes" id="UP001157947">
    <property type="component" value="Unassembled WGS sequence"/>
</dbReference>
<evidence type="ECO:0000313" key="3">
    <source>
        <dbReference type="Proteomes" id="UP001157947"/>
    </source>
</evidence>
<dbReference type="InterPro" id="IPR036249">
    <property type="entry name" value="Thioredoxin-like_sf"/>
</dbReference>
<dbReference type="AlphaFoldDB" id="A0AA45WMW1"/>
<evidence type="ECO:0008006" key="4">
    <source>
        <dbReference type="Google" id="ProtNLM"/>
    </source>
</evidence>
<keyword evidence="1" id="KW-0732">Signal</keyword>
<evidence type="ECO:0000256" key="1">
    <source>
        <dbReference type="SAM" id="SignalP"/>
    </source>
</evidence>
<dbReference type="SUPFAM" id="SSF52833">
    <property type="entry name" value="Thioredoxin-like"/>
    <property type="match status" value="1"/>
</dbReference>
<sequence>MKRLFLFLIYFINIAFAIDGKENNFQDKDFPIYANNPKNQVIFPIFGTPTTYIVKNGKKINIIYGAVTEENLVKFLRESLKK</sequence>